<dbReference type="PANTHER" id="PTHR34406">
    <property type="entry name" value="PROTEIN YCEI"/>
    <property type="match status" value="1"/>
</dbReference>
<dbReference type="SMART" id="SM00867">
    <property type="entry name" value="YceI"/>
    <property type="match status" value="1"/>
</dbReference>
<accession>A0A095ULI7</accession>
<dbReference type="EMBL" id="JPKR02000004">
    <property type="protein sequence ID" value="KGD75313.1"/>
    <property type="molecule type" value="Genomic_DNA"/>
</dbReference>
<protein>
    <submittedName>
        <fullName evidence="3">Polyisoprenoid-binding protein</fullName>
    </submittedName>
</protein>
<dbReference type="OrthoDB" id="9811006at2"/>
<keyword evidence="1" id="KW-0732">Signal</keyword>
<dbReference type="Gene3D" id="2.40.128.110">
    <property type="entry name" value="Lipid/polyisoprenoid-binding, YceI-like"/>
    <property type="match status" value="1"/>
</dbReference>
<evidence type="ECO:0000256" key="1">
    <source>
        <dbReference type="SAM" id="SignalP"/>
    </source>
</evidence>
<reference evidence="3" key="1">
    <citation type="submission" date="2014-12" db="EMBL/GenBank/DDBJ databases">
        <title>The draft genome of the Tatumella morbirosei type strain, LMG23360T isolated from pineapple rot.</title>
        <authorList>
            <person name="Smits T.H."/>
            <person name="Palmer M."/>
            <person name="Venter S.N."/>
            <person name="Duffy B."/>
            <person name="Steenkamp E.T."/>
            <person name="Chan W.Y."/>
            <person name="Coutinho T.A."/>
            <person name="Coetzee M.P."/>
            <person name="De Maayer P."/>
        </authorList>
    </citation>
    <scope>NUCLEOTIDE SEQUENCE [LARGE SCALE GENOMIC DNA]</scope>
    <source>
        <strain evidence="3">LMG 23360</strain>
    </source>
</reference>
<evidence type="ECO:0000313" key="3">
    <source>
        <dbReference type="EMBL" id="KGD75313.1"/>
    </source>
</evidence>
<feature type="domain" description="Lipid/polyisoprenoid-binding YceI-like" evidence="2">
    <location>
        <begin position="27"/>
        <end position="191"/>
    </location>
</feature>
<feature type="signal peptide" evidence="1">
    <location>
        <begin position="1"/>
        <end position="23"/>
    </location>
</feature>
<dbReference type="Proteomes" id="UP000029577">
    <property type="component" value="Unassembled WGS sequence"/>
</dbReference>
<organism evidence="3 4">
    <name type="scientific">Tatumella morbirosei</name>
    <dbReference type="NCBI Taxonomy" id="642227"/>
    <lineage>
        <taxon>Bacteria</taxon>
        <taxon>Pseudomonadati</taxon>
        <taxon>Pseudomonadota</taxon>
        <taxon>Gammaproteobacteria</taxon>
        <taxon>Enterobacterales</taxon>
        <taxon>Erwiniaceae</taxon>
        <taxon>Tatumella</taxon>
    </lineage>
</organism>
<dbReference type="eggNOG" id="COG2353">
    <property type="taxonomic scope" value="Bacteria"/>
</dbReference>
<dbReference type="InterPro" id="IPR007372">
    <property type="entry name" value="Lipid/polyisoprenoid-bd_YceI"/>
</dbReference>
<evidence type="ECO:0000313" key="4">
    <source>
        <dbReference type="Proteomes" id="UP000029577"/>
    </source>
</evidence>
<dbReference type="STRING" id="642227.HA49_08820"/>
<name>A0A095ULI7_9GAMM</name>
<sequence length="193" mass="21415">MRLNKALLPLMTLASLYIPLSQAQELTYQLDPNHTSVIVTWNHFGFSHPTANIPSTSGTLVFDPQHPDKAKLDVTIPVNQIDTHVPALTSEFRGDKYFDVAKYPTATFRSTKVVEKGHNKYDVFGELTLKGITKPVTLHATLNKLGEQPMLKKPAVGFDATATLKRSEFKLDQYVPQVADEVTLTISTEAHGQ</sequence>
<dbReference type="InterPro" id="IPR036761">
    <property type="entry name" value="TTHA0802/YceI-like_sf"/>
</dbReference>
<dbReference type="Pfam" id="PF04264">
    <property type="entry name" value="YceI"/>
    <property type="match status" value="1"/>
</dbReference>
<proteinExistence type="predicted"/>
<dbReference type="SUPFAM" id="SSF101874">
    <property type="entry name" value="YceI-like"/>
    <property type="match status" value="1"/>
</dbReference>
<dbReference type="RefSeq" id="WP_038019003.1">
    <property type="nucleotide sequence ID" value="NZ_JPKR02000004.1"/>
</dbReference>
<dbReference type="AlphaFoldDB" id="A0A095ULI7"/>
<keyword evidence="4" id="KW-1185">Reference proteome</keyword>
<gene>
    <name evidence="3" type="ORF">HA49_08820</name>
</gene>
<evidence type="ECO:0000259" key="2">
    <source>
        <dbReference type="SMART" id="SM00867"/>
    </source>
</evidence>
<feature type="chain" id="PRO_5001918954" evidence="1">
    <location>
        <begin position="24"/>
        <end position="193"/>
    </location>
</feature>
<comment type="caution">
    <text evidence="3">The sequence shown here is derived from an EMBL/GenBank/DDBJ whole genome shotgun (WGS) entry which is preliminary data.</text>
</comment>
<dbReference type="PANTHER" id="PTHR34406:SF1">
    <property type="entry name" value="PROTEIN YCEI"/>
    <property type="match status" value="1"/>
</dbReference>